<evidence type="ECO:0000313" key="1">
    <source>
        <dbReference type="EMBL" id="CAH2061178.1"/>
    </source>
</evidence>
<feature type="non-terminal residue" evidence="1">
    <location>
        <position position="100"/>
    </location>
</feature>
<name>A0ABN8IQD2_9NEOP</name>
<protein>
    <submittedName>
        <fullName evidence="1">Uncharacterized protein</fullName>
    </submittedName>
</protein>
<sequence length="100" mass="11021">MWSAPESNDSKVNSQLETSAPFACVGDGSRALCFQRTDGSHQSRRALGGYISVAHSASPLSGGRNNRYRRRPSVGHMRTDALTNARRPGYLHLSLRYQSK</sequence>
<organism evidence="1 2">
    <name type="scientific">Iphiclides podalirius</name>
    <name type="common">scarce swallowtail</name>
    <dbReference type="NCBI Taxonomy" id="110791"/>
    <lineage>
        <taxon>Eukaryota</taxon>
        <taxon>Metazoa</taxon>
        <taxon>Ecdysozoa</taxon>
        <taxon>Arthropoda</taxon>
        <taxon>Hexapoda</taxon>
        <taxon>Insecta</taxon>
        <taxon>Pterygota</taxon>
        <taxon>Neoptera</taxon>
        <taxon>Endopterygota</taxon>
        <taxon>Lepidoptera</taxon>
        <taxon>Glossata</taxon>
        <taxon>Ditrysia</taxon>
        <taxon>Papilionoidea</taxon>
        <taxon>Papilionidae</taxon>
        <taxon>Papilioninae</taxon>
        <taxon>Iphiclides</taxon>
    </lineage>
</organism>
<evidence type="ECO:0000313" key="2">
    <source>
        <dbReference type="Proteomes" id="UP000837857"/>
    </source>
</evidence>
<gene>
    <name evidence="1" type="ORF">IPOD504_LOCUS11335</name>
</gene>
<dbReference type="EMBL" id="OW152839">
    <property type="protein sequence ID" value="CAH2061178.1"/>
    <property type="molecule type" value="Genomic_DNA"/>
</dbReference>
<reference evidence="1" key="1">
    <citation type="submission" date="2022-03" db="EMBL/GenBank/DDBJ databases">
        <authorList>
            <person name="Martin H S."/>
        </authorList>
    </citation>
    <scope>NUCLEOTIDE SEQUENCE</scope>
</reference>
<accession>A0ABN8IQD2</accession>
<keyword evidence="2" id="KW-1185">Reference proteome</keyword>
<dbReference type="Proteomes" id="UP000837857">
    <property type="component" value="Chromosome 27"/>
</dbReference>
<proteinExistence type="predicted"/>